<organism evidence="4 5">
    <name type="scientific">Rubricoccus marinus</name>
    <dbReference type="NCBI Taxonomy" id="716817"/>
    <lineage>
        <taxon>Bacteria</taxon>
        <taxon>Pseudomonadati</taxon>
        <taxon>Rhodothermota</taxon>
        <taxon>Rhodothermia</taxon>
        <taxon>Rhodothermales</taxon>
        <taxon>Rubricoccaceae</taxon>
        <taxon>Rubricoccus</taxon>
    </lineage>
</organism>
<feature type="transmembrane region" description="Helical" evidence="2">
    <location>
        <begin position="179"/>
        <end position="200"/>
    </location>
</feature>
<keyword evidence="2" id="KW-0812">Transmembrane</keyword>
<feature type="transmembrane region" description="Helical" evidence="2">
    <location>
        <begin position="212"/>
        <end position="230"/>
    </location>
</feature>
<accession>A0A259TZT1</accession>
<feature type="transmembrane region" description="Helical" evidence="2">
    <location>
        <begin position="85"/>
        <end position="106"/>
    </location>
</feature>
<feature type="transmembrane region" description="Helical" evidence="2">
    <location>
        <begin position="263"/>
        <end position="280"/>
    </location>
</feature>
<evidence type="ECO:0000256" key="1">
    <source>
        <dbReference type="SAM" id="MobiDB-lite"/>
    </source>
</evidence>
<sequence>MDRLAPKRAPEALVDAWSWAQPIRMTGWVERNQFNPLLAAGLVLVGGFVIFNIIGAIVVGVGMVGDIMEGGELSMTPEALLTNHGGLLLGGNTLGQWLGFTLVACLMARWSTPDWKEFLRIRRPDGVGFLLAGVGWAVFYPLVLWLGEMNTKLPLPESLREFDAAQADMVEMLLMGTDLPTWFLFIAVAITPAICEELIFRGYLQRQVERSLGMMWSIVLVGVVFGLYHLQLTKALPLAALGVYLGFVVWATGSVWTGTLVHLLNNGLAVLGVAYVRSQPEMDVEALEGMGLPWYLAAASAVATAAVVYFMLQRRRALVGETEDAQPVHVPDPPSLSASPSYV</sequence>
<evidence type="ECO:0000313" key="5">
    <source>
        <dbReference type="Proteomes" id="UP000216446"/>
    </source>
</evidence>
<gene>
    <name evidence="4" type="ORF">BSZ36_10020</name>
</gene>
<proteinExistence type="predicted"/>
<protein>
    <recommendedName>
        <fullName evidence="3">CAAX prenyl protease 2/Lysostaphin resistance protein A-like domain-containing protein</fullName>
    </recommendedName>
</protein>
<name>A0A259TZT1_9BACT</name>
<evidence type="ECO:0000256" key="2">
    <source>
        <dbReference type="SAM" id="Phobius"/>
    </source>
</evidence>
<dbReference type="GO" id="GO:0004175">
    <property type="term" value="F:endopeptidase activity"/>
    <property type="evidence" value="ECO:0007669"/>
    <property type="project" value="UniProtKB-ARBA"/>
</dbReference>
<feature type="transmembrane region" description="Helical" evidence="2">
    <location>
        <begin position="292"/>
        <end position="312"/>
    </location>
</feature>
<feature type="region of interest" description="Disordered" evidence="1">
    <location>
        <begin position="323"/>
        <end position="343"/>
    </location>
</feature>
<evidence type="ECO:0000313" key="4">
    <source>
        <dbReference type="EMBL" id="OZC03285.1"/>
    </source>
</evidence>
<keyword evidence="2" id="KW-0472">Membrane</keyword>
<feature type="transmembrane region" description="Helical" evidence="2">
    <location>
        <begin position="236"/>
        <end position="256"/>
    </location>
</feature>
<dbReference type="PANTHER" id="PTHR43592:SF15">
    <property type="entry name" value="CAAX AMINO TERMINAL PROTEASE FAMILY PROTEIN"/>
    <property type="match status" value="1"/>
</dbReference>
<feature type="transmembrane region" description="Helical" evidence="2">
    <location>
        <begin position="127"/>
        <end position="147"/>
    </location>
</feature>
<dbReference type="Pfam" id="PF02517">
    <property type="entry name" value="Rce1-like"/>
    <property type="match status" value="1"/>
</dbReference>
<comment type="caution">
    <text evidence="4">The sequence shown here is derived from an EMBL/GenBank/DDBJ whole genome shotgun (WGS) entry which is preliminary data.</text>
</comment>
<keyword evidence="2" id="KW-1133">Transmembrane helix</keyword>
<dbReference type="InParanoid" id="A0A259TZT1"/>
<feature type="domain" description="CAAX prenyl protease 2/Lysostaphin resistance protein A-like" evidence="3">
    <location>
        <begin position="181"/>
        <end position="267"/>
    </location>
</feature>
<feature type="transmembrane region" description="Helical" evidence="2">
    <location>
        <begin position="37"/>
        <end position="65"/>
    </location>
</feature>
<dbReference type="GO" id="GO:0080120">
    <property type="term" value="P:CAAX-box protein maturation"/>
    <property type="evidence" value="ECO:0007669"/>
    <property type="project" value="UniProtKB-ARBA"/>
</dbReference>
<dbReference type="InterPro" id="IPR003675">
    <property type="entry name" value="Rce1/LyrA-like_dom"/>
</dbReference>
<dbReference type="PANTHER" id="PTHR43592">
    <property type="entry name" value="CAAX AMINO TERMINAL PROTEASE"/>
    <property type="match status" value="1"/>
</dbReference>
<dbReference type="AlphaFoldDB" id="A0A259TZT1"/>
<reference evidence="4 5" key="1">
    <citation type="submission" date="2016-11" db="EMBL/GenBank/DDBJ databases">
        <title>Study of marine rhodopsin-containing bacteria.</title>
        <authorList>
            <person name="Yoshizawa S."/>
            <person name="Kumagai Y."/>
            <person name="Kogure K."/>
        </authorList>
    </citation>
    <scope>NUCLEOTIDE SEQUENCE [LARGE SCALE GENOMIC DNA]</scope>
    <source>
        <strain evidence="4 5">SG-29</strain>
    </source>
</reference>
<dbReference type="EMBL" id="MQWB01000001">
    <property type="protein sequence ID" value="OZC03285.1"/>
    <property type="molecule type" value="Genomic_DNA"/>
</dbReference>
<dbReference type="Proteomes" id="UP000216446">
    <property type="component" value="Unassembled WGS sequence"/>
</dbReference>
<evidence type="ECO:0000259" key="3">
    <source>
        <dbReference type="Pfam" id="PF02517"/>
    </source>
</evidence>
<keyword evidence="5" id="KW-1185">Reference proteome</keyword>